<keyword evidence="3" id="KW-0496">Mitochondrion</keyword>
<name>A0AAN5I5N6_9BILA</name>
<comment type="caution">
    <text evidence="5">The sequence shown here is derived from an EMBL/GenBank/DDBJ whole genome shotgun (WGS) entry which is preliminary data.</text>
</comment>
<dbReference type="Proteomes" id="UP001328107">
    <property type="component" value="Unassembled WGS sequence"/>
</dbReference>
<dbReference type="GO" id="GO:0005739">
    <property type="term" value="C:mitochondrion"/>
    <property type="evidence" value="ECO:0007669"/>
    <property type="project" value="UniProtKB-SubCell"/>
</dbReference>
<dbReference type="PRINTS" id="PR00721">
    <property type="entry name" value="STOMATIN"/>
</dbReference>
<dbReference type="PANTHER" id="PTHR43327">
    <property type="entry name" value="STOMATIN-LIKE PROTEIN 2, MITOCHONDRIAL"/>
    <property type="match status" value="1"/>
</dbReference>
<dbReference type="InterPro" id="IPR032435">
    <property type="entry name" value="STML2-like_C"/>
</dbReference>
<comment type="similarity">
    <text evidence="2">Belongs to the band 7/mec-2 family.</text>
</comment>
<dbReference type="CDD" id="cd08829">
    <property type="entry name" value="SPFH_paraslipin"/>
    <property type="match status" value="1"/>
</dbReference>
<dbReference type="PANTHER" id="PTHR43327:SF10">
    <property type="entry name" value="STOMATIN-LIKE PROTEIN 2, MITOCHONDRIAL"/>
    <property type="match status" value="1"/>
</dbReference>
<keyword evidence="6" id="KW-1185">Reference proteome</keyword>
<evidence type="ECO:0000313" key="5">
    <source>
        <dbReference type="EMBL" id="GMR52394.1"/>
    </source>
</evidence>
<gene>
    <name evidence="5" type="ORF">PMAYCL1PPCAC_22589</name>
</gene>
<sequence>MPINTIINFVPQQEAWVIERMGRFHKILEPGLNWLIPCIDEIKYVKSLKEKPVDIQPQGAVTLDNVQLQLDGVLYLQIFDPYKASYGVYDAEFAISQLAQTTMRCEVGKMLLDEVFRERERVNVAIVLAINEAAKPWGIQCLRYEIKNMTMPSKIQEAMQMQVEAERKKRAMILQSEGQREAAINTAQGQKQSRILNSEANEAEQINLARGAAKAVELDAESRAKAINLITAAISENNGEKAATLVLGERYIEAFGHLAQKSTTMIVPASASEPASVLAQALSIYGTISSKKS</sequence>
<dbReference type="GO" id="GO:0007005">
    <property type="term" value="P:mitochondrion organization"/>
    <property type="evidence" value="ECO:0007669"/>
    <property type="project" value="TreeGrafter"/>
</dbReference>
<dbReference type="Pfam" id="PF01145">
    <property type="entry name" value="Band_7"/>
    <property type="match status" value="1"/>
</dbReference>
<evidence type="ECO:0000256" key="3">
    <source>
        <dbReference type="ARBA" id="ARBA00023128"/>
    </source>
</evidence>
<dbReference type="Pfam" id="PF16200">
    <property type="entry name" value="Band_7_C"/>
    <property type="match status" value="1"/>
</dbReference>
<dbReference type="SUPFAM" id="SSF117892">
    <property type="entry name" value="Band 7/SPFH domain"/>
    <property type="match status" value="1"/>
</dbReference>
<evidence type="ECO:0000259" key="4">
    <source>
        <dbReference type="SMART" id="SM00244"/>
    </source>
</evidence>
<dbReference type="FunFam" id="3.30.479.30:FF:000004">
    <property type="entry name" value="Putative membrane protease family, stomatin"/>
    <property type="match status" value="1"/>
</dbReference>
<accession>A0AAN5I5N6</accession>
<proteinExistence type="inferred from homology"/>
<dbReference type="AlphaFoldDB" id="A0AAN5I5N6"/>
<dbReference type="GO" id="GO:0009898">
    <property type="term" value="C:cytoplasmic side of plasma membrane"/>
    <property type="evidence" value="ECO:0007669"/>
    <property type="project" value="UniProtKB-ARBA"/>
</dbReference>
<dbReference type="InterPro" id="IPR036013">
    <property type="entry name" value="Band_7/SPFH_dom_sf"/>
</dbReference>
<feature type="domain" description="Band 7" evidence="4">
    <location>
        <begin position="5"/>
        <end position="163"/>
    </location>
</feature>
<evidence type="ECO:0000313" key="6">
    <source>
        <dbReference type="Proteomes" id="UP001328107"/>
    </source>
</evidence>
<comment type="subcellular location">
    <subcellularLocation>
        <location evidence="1">Mitochondrion</location>
    </subcellularLocation>
</comment>
<dbReference type="InterPro" id="IPR001972">
    <property type="entry name" value="Stomatin_HflK_fam"/>
</dbReference>
<evidence type="ECO:0000256" key="2">
    <source>
        <dbReference type="ARBA" id="ARBA00008164"/>
    </source>
</evidence>
<evidence type="ECO:0000256" key="1">
    <source>
        <dbReference type="ARBA" id="ARBA00004173"/>
    </source>
</evidence>
<dbReference type="EMBL" id="BTRK01000005">
    <property type="protein sequence ID" value="GMR52394.1"/>
    <property type="molecule type" value="Genomic_DNA"/>
</dbReference>
<dbReference type="InterPro" id="IPR001107">
    <property type="entry name" value="Band_7"/>
</dbReference>
<reference evidence="6" key="1">
    <citation type="submission" date="2022-10" db="EMBL/GenBank/DDBJ databases">
        <title>Genome assembly of Pristionchus species.</title>
        <authorList>
            <person name="Yoshida K."/>
            <person name="Sommer R.J."/>
        </authorList>
    </citation>
    <scope>NUCLEOTIDE SEQUENCE [LARGE SCALE GENOMIC DNA]</scope>
    <source>
        <strain evidence="6">RS5460</strain>
    </source>
</reference>
<dbReference type="SMART" id="SM00244">
    <property type="entry name" value="PHB"/>
    <property type="match status" value="1"/>
</dbReference>
<dbReference type="Gene3D" id="3.30.479.30">
    <property type="entry name" value="Band 7 domain"/>
    <property type="match status" value="1"/>
</dbReference>
<protein>
    <recommendedName>
        <fullName evidence="4">Band 7 domain-containing protein</fullName>
    </recommendedName>
</protein>
<organism evidence="5 6">
    <name type="scientific">Pristionchus mayeri</name>
    <dbReference type="NCBI Taxonomy" id="1317129"/>
    <lineage>
        <taxon>Eukaryota</taxon>
        <taxon>Metazoa</taxon>
        <taxon>Ecdysozoa</taxon>
        <taxon>Nematoda</taxon>
        <taxon>Chromadorea</taxon>
        <taxon>Rhabditida</taxon>
        <taxon>Rhabditina</taxon>
        <taxon>Diplogasteromorpha</taxon>
        <taxon>Diplogasteroidea</taxon>
        <taxon>Neodiplogasteridae</taxon>
        <taxon>Pristionchus</taxon>
    </lineage>
</organism>
<dbReference type="InterPro" id="IPR050710">
    <property type="entry name" value="Band7/mec-2_domain"/>
</dbReference>